<dbReference type="InParanoid" id="A0A1Y2E6Y6"/>
<evidence type="ECO:0000313" key="3">
    <source>
        <dbReference type="Proteomes" id="UP000193689"/>
    </source>
</evidence>
<gene>
    <name evidence="2" type="ORF">BCR38DRAFT_387461</name>
</gene>
<evidence type="ECO:0008006" key="4">
    <source>
        <dbReference type="Google" id="ProtNLM"/>
    </source>
</evidence>
<reference evidence="2 3" key="1">
    <citation type="submission" date="2016-07" db="EMBL/GenBank/DDBJ databases">
        <title>Pervasive Adenine N6-methylation of Active Genes in Fungi.</title>
        <authorList>
            <consortium name="DOE Joint Genome Institute"/>
            <person name="Mondo S.J."/>
            <person name="Dannebaum R.O."/>
            <person name="Kuo R.C."/>
            <person name="Labutti K."/>
            <person name="Haridas S."/>
            <person name="Kuo A."/>
            <person name="Salamov A."/>
            <person name="Ahrendt S.R."/>
            <person name="Lipzen A."/>
            <person name="Sullivan W."/>
            <person name="Andreopoulos W.B."/>
            <person name="Clum A."/>
            <person name="Lindquist E."/>
            <person name="Daum C."/>
            <person name="Ramamoorthy G.K."/>
            <person name="Gryganskyi A."/>
            <person name="Culley D."/>
            <person name="Magnuson J.K."/>
            <person name="James T.Y."/>
            <person name="O'Malley M.A."/>
            <person name="Stajich J.E."/>
            <person name="Spatafora J.W."/>
            <person name="Visel A."/>
            <person name="Grigoriev I.V."/>
        </authorList>
    </citation>
    <scope>NUCLEOTIDE SEQUENCE [LARGE SCALE GENOMIC DNA]</scope>
    <source>
        <strain evidence="2 3">CBS 129021</strain>
    </source>
</reference>
<dbReference type="Pfam" id="PF11807">
    <property type="entry name" value="UstYa"/>
    <property type="match status" value="1"/>
</dbReference>
<sequence>MKAAPAYADDVRYQQHFEIFQAAFWQKTPFKGPPTPEILEKWEHITTHPVLNLTAEEVTSQGLSIDSAQYPKSLGGGYMGYVESSHQLHCLHTLWATKHLIKYPELFPNMLAKQQEDPELEDAHFEHCVDVVRQRLMCTADPAIVTFQWIMGLPRPYPNFHTGHMCTDYGALRDWTDRRAADLDKLEG</sequence>
<dbReference type="OrthoDB" id="3687641at2759"/>
<dbReference type="GO" id="GO:0043386">
    <property type="term" value="P:mycotoxin biosynthetic process"/>
    <property type="evidence" value="ECO:0007669"/>
    <property type="project" value="InterPro"/>
</dbReference>
<dbReference type="InterPro" id="IPR021765">
    <property type="entry name" value="UstYa-like"/>
</dbReference>
<dbReference type="RefSeq" id="XP_040717728.1">
    <property type="nucleotide sequence ID" value="XM_040857508.1"/>
</dbReference>
<dbReference type="STRING" id="1141098.A0A1Y2E6Y6"/>
<dbReference type="GeneID" id="63773720"/>
<evidence type="ECO:0000313" key="2">
    <source>
        <dbReference type="EMBL" id="ORY67104.1"/>
    </source>
</evidence>
<organism evidence="2 3">
    <name type="scientific">Pseudomassariella vexata</name>
    <dbReference type="NCBI Taxonomy" id="1141098"/>
    <lineage>
        <taxon>Eukaryota</taxon>
        <taxon>Fungi</taxon>
        <taxon>Dikarya</taxon>
        <taxon>Ascomycota</taxon>
        <taxon>Pezizomycotina</taxon>
        <taxon>Sordariomycetes</taxon>
        <taxon>Xylariomycetidae</taxon>
        <taxon>Amphisphaeriales</taxon>
        <taxon>Pseudomassariaceae</taxon>
        <taxon>Pseudomassariella</taxon>
    </lineage>
</organism>
<evidence type="ECO:0000256" key="1">
    <source>
        <dbReference type="ARBA" id="ARBA00035112"/>
    </source>
</evidence>
<proteinExistence type="inferred from homology"/>
<comment type="similarity">
    <text evidence="1">Belongs to the ustYa family.</text>
</comment>
<comment type="caution">
    <text evidence="2">The sequence shown here is derived from an EMBL/GenBank/DDBJ whole genome shotgun (WGS) entry which is preliminary data.</text>
</comment>
<dbReference type="Proteomes" id="UP000193689">
    <property type="component" value="Unassembled WGS sequence"/>
</dbReference>
<protein>
    <recommendedName>
        <fullName evidence="4">Tat pathway signal sequence</fullName>
    </recommendedName>
</protein>
<accession>A0A1Y2E6Y6</accession>
<dbReference type="AlphaFoldDB" id="A0A1Y2E6Y6"/>
<name>A0A1Y2E6Y6_9PEZI</name>
<dbReference type="PANTHER" id="PTHR33365">
    <property type="entry name" value="YALI0B05434P"/>
    <property type="match status" value="1"/>
</dbReference>
<keyword evidence="3" id="KW-1185">Reference proteome</keyword>
<dbReference type="EMBL" id="MCFJ01000004">
    <property type="protein sequence ID" value="ORY67104.1"/>
    <property type="molecule type" value="Genomic_DNA"/>
</dbReference>
<dbReference type="PANTHER" id="PTHR33365:SF12">
    <property type="entry name" value="TAT PATHWAY SIGNAL SEQUENCE"/>
    <property type="match status" value="1"/>
</dbReference>